<keyword evidence="5 7" id="KW-0906">Nuclear pore complex</keyword>
<keyword evidence="6 7" id="KW-0539">Nucleus</keyword>
<dbReference type="RefSeq" id="XP_025601180.1">
    <property type="nucleotide sequence ID" value="XM_025741462.1"/>
</dbReference>
<dbReference type="Proteomes" id="UP000245946">
    <property type="component" value="Unassembled WGS sequence"/>
</dbReference>
<protein>
    <recommendedName>
        <fullName evidence="7">Nuclear pore complex protein</fullName>
    </recommendedName>
</protein>
<evidence type="ECO:0000256" key="8">
    <source>
        <dbReference type="SAM" id="MobiDB-lite"/>
    </source>
</evidence>
<evidence type="ECO:0000256" key="5">
    <source>
        <dbReference type="ARBA" id="ARBA00023132"/>
    </source>
</evidence>
<keyword evidence="4 7" id="KW-0811">Translocation</keyword>
<dbReference type="Gene3D" id="1.10.3450.20">
    <property type="match status" value="1"/>
</dbReference>
<dbReference type="Gene3D" id="1.20.190.50">
    <property type="match status" value="1"/>
</dbReference>
<dbReference type="STRING" id="58919.A0A316ZHA5"/>
<comment type="function">
    <text evidence="7">Functions as a component of the nuclear pore complex (NPC).</text>
</comment>
<feature type="compositionally biased region" description="Basic and acidic residues" evidence="8">
    <location>
        <begin position="183"/>
        <end position="192"/>
    </location>
</feature>
<dbReference type="GO" id="GO:0031965">
    <property type="term" value="C:nuclear membrane"/>
    <property type="evidence" value="ECO:0007669"/>
    <property type="project" value="UniProtKB-SubCell"/>
</dbReference>
<dbReference type="GeneID" id="37269006"/>
<dbReference type="InterPro" id="IPR007252">
    <property type="entry name" value="Nup84/Nup107"/>
</dbReference>
<dbReference type="GO" id="GO:0006606">
    <property type="term" value="P:protein import into nucleus"/>
    <property type="evidence" value="ECO:0007669"/>
    <property type="project" value="TreeGrafter"/>
</dbReference>
<dbReference type="GO" id="GO:0000973">
    <property type="term" value="P:post-transcriptional tethering of RNA polymerase II gene DNA at nuclear periphery"/>
    <property type="evidence" value="ECO:0007669"/>
    <property type="project" value="TreeGrafter"/>
</dbReference>
<dbReference type="AlphaFoldDB" id="A0A316ZHA5"/>
<gene>
    <name evidence="9" type="ORF">FA09DRAFT_327614</name>
</gene>
<evidence type="ECO:0000256" key="3">
    <source>
        <dbReference type="ARBA" id="ARBA00022927"/>
    </source>
</evidence>
<reference evidence="9 10" key="1">
    <citation type="journal article" date="2018" name="Mol. Biol. Evol.">
        <title>Broad Genomic Sampling Reveals a Smut Pathogenic Ancestry of the Fungal Clade Ustilaginomycotina.</title>
        <authorList>
            <person name="Kijpornyongpan T."/>
            <person name="Mondo S.J."/>
            <person name="Barry K."/>
            <person name="Sandor L."/>
            <person name="Lee J."/>
            <person name="Lipzen A."/>
            <person name="Pangilinan J."/>
            <person name="LaButti K."/>
            <person name="Hainaut M."/>
            <person name="Henrissat B."/>
            <person name="Grigoriev I.V."/>
            <person name="Spatafora J.W."/>
            <person name="Aime M.C."/>
        </authorList>
    </citation>
    <scope>NUCLEOTIDE SEQUENCE [LARGE SCALE GENOMIC DNA]</scope>
    <source>
        <strain evidence="9 10">MCA 4186</strain>
    </source>
</reference>
<dbReference type="GO" id="GO:0031080">
    <property type="term" value="C:nuclear pore outer ring"/>
    <property type="evidence" value="ECO:0007669"/>
    <property type="project" value="TreeGrafter"/>
</dbReference>
<dbReference type="OrthoDB" id="3098at2759"/>
<accession>A0A316ZHA5</accession>
<evidence type="ECO:0000313" key="9">
    <source>
        <dbReference type="EMBL" id="PWO00902.1"/>
    </source>
</evidence>
<keyword evidence="2" id="KW-0509">mRNA transport</keyword>
<name>A0A316ZHA5_9BASI</name>
<sequence>MQSPTPAAAFAAALTGLRDAPHSARLSAHAGLGAAFAHVCSERAAEALDGAGARAGLQSLELDDDAEAWQREARTWQLLALLYHERLTRPVAAEQADSAGSSTQPYATPLSSVQDVLRASSGVAELELIRNWLGAHLGSALHPVEVRKGYRPFTRNRLRAEKRVGGTRGGRAGSSLGMGSAGGRKERDRALDPDAGGEEKEDVSYDRALSRTLFEYARAGRLLDALDLARQADQPWRAASLRGAMLHWRPGCDDEEVVELEQATGNRNRALWKAVCRSLASKTTLDPYERGLYGALSGDLASVLAVSTTWEAQLWAYVNASLEASIDTALDARAGWWSQEAAVTFTDARETGAVKLVELTIPDALAGVKRAEGKQTDGATARELRDVFAVLAQTPARGVHMQANDPFVVVQRAVILEEVNDLLVHLESRLVDMRHSTAPQQYARLVRFFAHLVLFLRLLDLPRPPPDVTSNALLRAYVEVLEEQGAEDGLIALYASSLEPESATQSYAHYLKLMDMHTPAEVRRTALQKASEHHLDTDAVARTTVAMIFDEVFPSMVSSLSSGVPVTSFDAALETQEERLILALDWLTYSPTTHRDAILQSNVLMRLFLASGKLHAARTLLLGLPADVVRAIEDEELEGDEGDEHMHWRSFFDALAAHVRFSELWSAREEQRTRVERHDWLQALESSVANAQQAALEVLEMDWLKMDVPIVDLSSERRATELARIRQIYIPELVLRLHFMLLDTSSVLPGHLAAALRLPNLVADERHKLYLEFVTPAQAGEGNRLREYLGFVREAHLQALESSTDAFAVAAQ</sequence>
<keyword evidence="3" id="KW-0653">Protein transport</keyword>
<evidence type="ECO:0000256" key="1">
    <source>
        <dbReference type="ARBA" id="ARBA00022448"/>
    </source>
</evidence>
<comment type="subunit">
    <text evidence="7">Part of the nuclear pore complex (NPC).</text>
</comment>
<dbReference type="PANTHER" id="PTHR13003:SF2">
    <property type="entry name" value="NUCLEAR PORE COMPLEX PROTEIN NUP107"/>
    <property type="match status" value="1"/>
</dbReference>
<evidence type="ECO:0000256" key="6">
    <source>
        <dbReference type="ARBA" id="ARBA00023242"/>
    </source>
</evidence>
<feature type="region of interest" description="Disordered" evidence="8">
    <location>
        <begin position="158"/>
        <end position="202"/>
    </location>
</feature>
<evidence type="ECO:0000256" key="4">
    <source>
        <dbReference type="ARBA" id="ARBA00023010"/>
    </source>
</evidence>
<evidence type="ECO:0000256" key="2">
    <source>
        <dbReference type="ARBA" id="ARBA00022816"/>
    </source>
</evidence>
<organism evidence="9 10">
    <name type="scientific">Tilletiopsis washingtonensis</name>
    <dbReference type="NCBI Taxonomy" id="58919"/>
    <lineage>
        <taxon>Eukaryota</taxon>
        <taxon>Fungi</taxon>
        <taxon>Dikarya</taxon>
        <taxon>Basidiomycota</taxon>
        <taxon>Ustilaginomycotina</taxon>
        <taxon>Exobasidiomycetes</taxon>
        <taxon>Entylomatales</taxon>
        <taxon>Entylomatales incertae sedis</taxon>
        <taxon>Tilletiopsis</taxon>
    </lineage>
</organism>
<dbReference type="PANTHER" id="PTHR13003">
    <property type="entry name" value="NUP107-RELATED"/>
    <property type="match status" value="1"/>
</dbReference>
<keyword evidence="10" id="KW-1185">Reference proteome</keyword>
<keyword evidence="1 7" id="KW-0813">Transport</keyword>
<evidence type="ECO:0000313" key="10">
    <source>
        <dbReference type="Proteomes" id="UP000245946"/>
    </source>
</evidence>
<comment type="subcellular location">
    <subcellularLocation>
        <location evidence="7">Nucleus</location>
        <location evidence="7">Nuclear pore complex</location>
    </subcellularLocation>
    <subcellularLocation>
        <location evidence="7">Nucleus membrane</location>
    </subcellularLocation>
</comment>
<dbReference type="GO" id="GO:0017056">
    <property type="term" value="F:structural constituent of nuclear pore"/>
    <property type="evidence" value="ECO:0007669"/>
    <property type="project" value="UniProtKB-UniRule"/>
</dbReference>
<keyword evidence="7" id="KW-0472">Membrane</keyword>
<dbReference type="EMBL" id="KZ819284">
    <property type="protein sequence ID" value="PWO00902.1"/>
    <property type="molecule type" value="Genomic_DNA"/>
</dbReference>
<dbReference type="GO" id="GO:0006406">
    <property type="term" value="P:mRNA export from nucleus"/>
    <property type="evidence" value="ECO:0007669"/>
    <property type="project" value="TreeGrafter"/>
</dbReference>
<dbReference type="Pfam" id="PF04121">
    <property type="entry name" value="Nup84_Nup100"/>
    <property type="match status" value="1"/>
</dbReference>
<comment type="similarity">
    <text evidence="7">Belongs to the nucleoporin Nup84/Nup107 family.</text>
</comment>
<evidence type="ECO:0000256" key="7">
    <source>
        <dbReference type="RuleBase" id="RU365072"/>
    </source>
</evidence>
<proteinExistence type="inferred from homology"/>